<keyword evidence="2" id="KW-1185">Reference proteome</keyword>
<evidence type="ECO:0008006" key="3">
    <source>
        <dbReference type="Google" id="ProtNLM"/>
    </source>
</evidence>
<dbReference type="InterPro" id="IPR011042">
    <property type="entry name" value="6-blade_b-propeller_TolB-like"/>
</dbReference>
<dbReference type="PROSITE" id="PS51257">
    <property type="entry name" value="PROKAR_LIPOPROTEIN"/>
    <property type="match status" value="1"/>
</dbReference>
<dbReference type="Proteomes" id="UP001062165">
    <property type="component" value="Chromosome"/>
</dbReference>
<evidence type="ECO:0000313" key="2">
    <source>
        <dbReference type="Proteomes" id="UP001062165"/>
    </source>
</evidence>
<gene>
    <name evidence="1" type="ORF">N7E81_15800</name>
</gene>
<sequence length="293" mass="32120">MKTNILLASLLLAGIACTPTKNKEEAQTPPKTITPPSLSKVWETDTVLTTSESVIYDPFRKVLYVSNINGVPPTAKDNDGFISIINTDGTVATLKWITELSAPKGMGIVDSSLFVANIDEVIEIDIPSGEIIKRHPIEGAQFLNDITVSKDGDVFISDTMTNKIHLLSKGEMTTWLTDSTMKGPNGLLHQGSHIMASSFGGDEYYRIDINTKMIETLTDSIPAGDGVTSYHEHYFVSNWNGEVHFVDSTNARTILIDTKEIGQNAADIYYLKEKGLLLVPTFFANTIAAYQVK</sequence>
<name>A0ABY6CY31_9BACT</name>
<accession>A0ABY6CY31</accession>
<evidence type="ECO:0000313" key="1">
    <source>
        <dbReference type="EMBL" id="UXX78820.1"/>
    </source>
</evidence>
<proteinExistence type="predicted"/>
<dbReference type="SUPFAM" id="SSF63829">
    <property type="entry name" value="Calcium-dependent phosphotriesterase"/>
    <property type="match status" value="1"/>
</dbReference>
<dbReference type="RefSeq" id="WP_263050564.1">
    <property type="nucleotide sequence ID" value="NZ_CP106735.1"/>
</dbReference>
<dbReference type="EMBL" id="CP106735">
    <property type="protein sequence ID" value="UXX78820.1"/>
    <property type="molecule type" value="Genomic_DNA"/>
</dbReference>
<reference evidence="1" key="1">
    <citation type="submission" date="2022-10" db="EMBL/GenBank/DDBJ databases">
        <title>Comparative genomics and taxonomic characterization of three novel marine species of genus Reichenbachiella exhibiting antioxidant and polysaccharide degradation activities.</title>
        <authorList>
            <person name="Muhammad N."/>
            <person name="Lee Y.-J."/>
            <person name="Ko J."/>
            <person name="Kim S.-G."/>
        </authorList>
    </citation>
    <scope>NUCLEOTIDE SEQUENCE</scope>
    <source>
        <strain evidence="1">Wsw4-B4</strain>
    </source>
</reference>
<organism evidence="1 2">
    <name type="scientific">Reichenbachiella carrageenanivorans</name>
    <dbReference type="NCBI Taxonomy" id="2979869"/>
    <lineage>
        <taxon>Bacteria</taxon>
        <taxon>Pseudomonadati</taxon>
        <taxon>Bacteroidota</taxon>
        <taxon>Cytophagia</taxon>
        <taxon>Cytophagales</taxon>
        <taxon>Reichenbachiellaceae</taxon>
        <taxon>Reichenbachiella</taxon>
    </lineage>
</organism>
<dbReference type="Gene3D" id="2.120.10.30">
    <property type="entry name" value="TolB, C-terminal domain"/>
    <property type="match status" value="1"/>
</dbReference>
<protein>
    <recommendedName>
        <fullName evidence="3">Sugar lactone lactonase YvrE</fullName>
    </recommendedName>
</protein>